<evidence type="ECO:0000259" key="9">
    <source>
        <dbReference type="Pfam" id="PF23368"/>
    </source>
</evidence>
<keyword evidence="7" id="KW-0472">Membrane</keyword>
<evidence type="ECO:0000256" key="2">
    <source>
        <dbReference type="ARBA" id="ARBA00022723"/>
    </source>
</evidence>
<keyword evidence="7" id="KW-0812">Transmembrane</keyword>
<keyword evidence="1 6" id="KW-0645">Protease</keyword>
<evidence type="ECO:0000256" key="4">
    <source>
        <dbReference type="ARBA" id="ARBA00022833"/>
    </source>
</evidence>
<keyword evidence="5 6" id="KW-0482">Metalloprotease</keyword>
<dbReference type="Pfam" id="PF23368">
    <property type="entry name" value="DUF7092"/>
    <property type="match status" value="1"/>
</dbReference>
<keyword evidence="3 6" id="KW-0378">Hydrolase</keyword>
<keyword evidence="7" id="KW-1133">Transmembrane helix</keyword>
<evidence type="ECO:0000256" key="6">
    <source>
        <dbReference type="RuleBase" id="RU003983"/>
    </source>
</evidence>
<name>A0A6S6T996_9BACT</name>
<organism evidence="10">
    <name type="scientific">uncultured Sulfurovum sp</name>
    <dbReference type="NCBI Taxonomy" id="269237"/>
    <lineage>
        <taxon>Bacteria</taxon>
        <taxon>Pseudomonadati</taxon>
        <taxon>Campylobacterota</taxon>
        <taxon>Epsilonproteobacteria</taxon>
        <taxon>Campylobacterales</taxon>
        <taxon>Sulfurovaceae</taxon>
        <taxon>Sulfurovum</taxon>
        <taxon>environmental samples</taxon>
    </lineage>
</organism>
<dbReference type="GO" id="GO:0016020">
    <property type="term" value="C:membrane"/>
    <property type="evidence" value="ECO:0007669"/>
    <property type="project" value="TreeGrafter"/>
</dbReference>
<accession>A0A6S6T996</accession>
<dbReference type="GO" id="GO:0051603">
    <property type="term" value="P:proteolysis involved in protein catabolic process"/>
    <property type="evidence" value="ECO:0007669"/>
    <property type="project" value="TreeGrafter"/>
</dbReference>
<dbReference type="GO" id="GO:0046872">
    <property type="term" value="F:metal ion binding"/>
    <property type="evidence" value="ECO:0007669"/>
    <property type="project" value="UniProtKB-KW"/>
</dbReference>
<dbReference type="EMBL" id="CACVAR010000225">
    <property type="protein sequence ID" value="CAA6813138.1"/>
    <property type="molecule type" value="Genomic_DNA"/>
</dbReference>
<dbReference type="InterPro" id="IPR001915">
    <property type="entry name" value="Peptidase_M48"/>
</dbReference>
<feature type="domain" description="DUF7092" evidence="9">
    <location>
        <begin position="1"/>
        <end position="78"/>
    </location>
</feature>
<comment type="cofactor">
    <cofactor evidence="6">
        <name>Zn(2+)</name>
        <dbReference type="ChEBI" id="CHEBI:29105"/>
    </cofactor>
    <text evidence="6">Binds 1 zinc ion per subunit.</text>
</comment>
<proteinExistence type="inferred from homology"/>
<dbReference type="CDD" id="cd07332">
    <property type="entry name" value="M48C_Oma1_like"/>
    <property type="match status" value="1"/>
</dbReference>
<dbReference type="PANTHER" id="PTHR22726:SF1">
    <property type="entry name" value="METALLOENDOPEPTIDASE OMA1, MITOCHONDRIAL"/>
    <property type="match status" value="1"/>
</dbReference>
<keyword evidence="2" id="KW-0479">Metal-binding</keyword>
<evidence type="ECO:0000259" key="8">
    <source>
        <dbReference type="Pfam" id="PF01435"/>
    </source>
</evidence>
<feature type="transmembrane region" description="Helical" evidence="7">
    <location>
        <begin position="96"/>
        <end position="116"/>
    </location>
</feature>
<comment type="similarity">
    <text evidence="6">Belongs to the peptidase M48 family.</text>
</comment>
<keyword evidence="4 6" id="KW-0862">Zinc</keyword>
<protein>
    <submittedName>
        <fullName evidence="10">Uncharacterized protein</fullName>
    </submittedName>
</protein>
<evidence type="ECO:0000256" key="3">
    <source>
        <dbReference type="ARBA" id="ARBA00022801"/>
    </source>
</evidence>
<dbReference type="PANTHER" id="PTHR22726">
    <property type="entry name" value="METALLOENDOPEPTIDASE OMA1"/>
    <property type="match status" value="1"/>
</dbReference>
<dbReference type="AlphaFoldDB" id="A0A6S6T996"/>
<evidence type="ECO:0000256" key="7">
    <source>
        <dbReference type="SAM" id="Phobius"/>
    </source>
</evidence>
<evidence type="ECO:0000313" key="10">
    <source>
        <dbReference type="EMBL" id="CAA6813138.1"/>
    </source>
</evidence>
<dbReference type="InterPro" id="IPR055518">
    <property type="entry name" value="DUF7092"/>
</dbReference>
<reference evidence="10" key="1">
    <citation type="submission" date="2020-01" db="EMBL/GenBank/DDBJ databases">
        <authorList>
            <person name="Meier V. D."/>
            <person name="Meier V D."/>
        </authorList>
    </citation>
    <scope>NUCLEOTIDE SEQUENCE</scope>
    <source>
        <strain evidence="10">HLG_WM_MAG_03</strain>
    </source>
</reference>
<feature type="domain" description="Peptidase M48" evidence="8">
    <location>
        <begin position="191"/>
        <end position="346"/>
    </location>
</feature>
<dbReference type="Gene3D" id="3.30.2010.10">
    <property type="entry name" value="Metalloproteases ('zincins'), catalytic domain"/>
    <property type="match status" value="1"/>
</dbReference>
<gene>
    <name evidence="10" type="ORF">HELGO_WM42542</name>
</gene>
<evidence type="ECO:0000256" key="1">
    <source>
        <dbReference type="ARBA" id="ARBA00022670"/>
    </source>
</evidence>
<dbReference type="GO" id="GO:0004222">
    <property type="term" value="F:metalloendopeptidase activity"/>
    <property type="evidence" value="ECO:0007669"/>
    <property type="project" value="InterPro"/>
</dbReference>
<dbReference type="InterPro" id="IPR051156">
    <property type="entry name" value="Mito/Outer_Membr_Metalloprot"/>
</dbReference>
<sequence length="363" mass="40816">MIKGNFHTKGSAARVTAVLSTNDMGRYAIELEDGTVHRGELSHLTISERLGNVERKIRLEDGAVFATLDNDGIDTLFKGEQKINAFVHYLETNLKWIAVAVVVAMFTVFAFFKWGVPWTSQKIAHALPYETNELIAEGTMDFLDSYLFEESNLSIEEQEKISKHFKNKLAKLSVEDESKIEYSIHFRSWKMGEQEIPNALALPSGDLVLTDKFIQLSENQDEIDAVLLHEMGHVVHRHSLEMLIEGTFITVAVMLMTGDGSGLGDMGIGLGSALINSAYSRGHESEADKYAFEKMLQVGIDPKSFSNIMNRMTTYMTEEDNSTKNKEDDDILDYFSSHPSTQERVDLANRYSECFKQGLSVCK</sequence>
<dbReference type="Pfam" id="PF01435">
    <property type="entry name" value="Peptidase_M48"/>
    <property type="match status" value="1"/>
</dbReference>
<evidence type="ECO:0000256" key="5">
    <source>
        <dbReference type="ARBA" id="ARBA00023049"/>
    </source>
</evidence>